<sequence length="61" mass="6461">SAVRSFFEQIPSDLVNSSNVKVASIGPATAQQLQNLGVTVDVQAMEHTIDGLLAAIEGMYQ</sequence>
<reference evidence="2" key="1">
    <citation type="journal article" date="2014" name="Front. Microbiol.">
        <title>High frequency of phylogenetically diverse reductive dehalogenase-homologous genes in deep subseafloor sedimentary metagenomes.</title>
        <authorList>
            <person name="Kawai M."/>
            <person name="Futagami T."/>
            <person name="Toyoda A."/>
            <person name="Takaki Y."/>
            <person name="Nishi S."/>
            <person name="Hori S."/>
            <person name="Arai W."/>
            <person name="Tsubouchi T."/>
            <person name="Morono Y."/>
            <person name="Uchiyama I."/>
            <person name="Ito T."/>
            <person name="Fujiyama A."/>
            <person name="Inagaki F."/>
            <person name="Takami H."/>
        </authorList>
    </citation>
    <scope>NUCLEOTIDE SEQUENCE</scope>
    <source>
        <strain evidence="2">Expedition CK06-06</strain>
    </source>
</reference>
<name>X1LBD5_9ZZZZ</name>
<accession>X1LBD5</accession>
<dbReference type="Pfam" id="PF02602">
    <property type="entry name" value="HEM4"/>
    <property type="match status" value="1"/>
</dbReference>
<proteinExistence type="predicted"/>
<dbReference type="GO" id="GO:0004852">
    <property type="term" value="F:uroporphyrinogen-III synthase activity"/>
    <property type="evidence" value="ECO:0007669"/>
    <property type="project" value="InterPro"/>
</dbReference>
<comment type="caution">
    <text evidence="2">The sequence shown here is derived from an EMBL/GenBank/DDBJ whole genome shotgun (WGS) entry which is preliminary data.</text>
</comment>
<feature type="domain" description="Tetrapyrrole biosynthesis uroporphyrinogen III synthase" evidence="1">
    <location>
        <begin position="1"/>
        <end position="53"/>
    </location>
</feature>
<evidence type="ECO:0000259" key="1">
    <source>
        <dbReference type="Pfam" id="PF02602"/>
    </source>
</evidence>
<gene>
    <name evidence="2" type="ORF">S06H3_21057</name>
</gene>
<feature type="non-terminal residue" evidence="2">
    <location>
        <position position="1"/>
    </location>
</feature>
<dbReference type="InterPro" id="IPR003754">
    <property type="entry name" value="4pyrrol_synth_uPrphyn_synth"/>
</dbReference>
<protein>
    <recommendedName>
        <fullName evidence="1">Tetrapyrrole biosynthesis uroporphyrinogen III synthase domain-containing protein</fullName>
    </recommendedName>
</protein>
<dbReference type="GO" id="GO:0033014">
    <property type="term" value="P:tetrapyrrole biosynthetic process"/>
    <property type="evidence" value="ECO:0007669"/>
    <property type="project" value="InterPro"/>
</dbReference>
<dbReference type="Gene3D" id="3.40.50.10090">
    <property type="match status" value="1"/>
</dbReference>
<organism evidence="2">
    <name type="scientific">marine sediment metagenome</name>
    <dbReference type="NCBI Taxonomy" id="412755"/>
    <lineage>
        <taxon>unclassified sequences</taxon>
        <taxon>metagenomes</taxon>
        <taxon>ecological metagenomes</taxon>
    </lineage>
</organism>
<evidence type="ECO:0000313" key="2">
    <source>
        <dbReference type="EMBL" id="GAI03161.1"/>
    </source>
</evidence>
<dbReference type="SUPFAM" id="SSF69618">
    <property type="entry name" value="HemD-like"/>
    <property type="match status" value="1"/>
</dbReference>
<dbReference type="AlphaFoldDB" id="X1LBD5"/>
<dbReference type="EMBL" id="BARV01010996">
    <property type="protein sequence ID" value="GAI03161.1"/>
    <property type="molecule type" value="Genomic_DNA"/>
</dbReference>
<dbReference type="InterPro" id="IPR036108">
    <property type="entry name" value="4pyrrol_syn_uPrphyn_synt_sf"/>
</dbReference>